<gene>
    <name evidence="1" type="ORF">NCTC12157_05276</name>
</gene>
<reference evidence="1 2" key="1">
    <citation type="submission" date="2018-06" db="EMBL/GenBank/DDBJ databases">
        <authorList>
            <consortium name="Pathogen Informatics"/>
            <person name="Doyle S."/>
        </authorList>
    </citation>
    <scope>NUCLEOTIDE SEQUENCE [LARGE SCALE GENOMIC DNA]</scope>
    <source>
        <strain evidence="1 2">NCTC12157</strain>
    </source>
</reference>
<name>A0A377TI43_9GAMM</name>
<accession>A0A377TI43</accession>
<dbReference type="Proteomes" id="UP000254304">
    <property type="component" value="Unassembled WGS sequence"/>
</dbReference>
<protein>
    <submittedName>
        <fullName evidence="1">Uncharacterized protein</fullName>
    </submittedName>
</protein>
<sequence length="62" mass="6989">MFGQQHQRLAQHLFRFGALPRLSQTLAERAFTTGYVDAEHGFGQRGEYACSLGTQHRQGAPR</sequence>
<proteinExistence type="predicted"/>
<dbReference type="AlphaFoldDB" id="A0A377TI43"/>
<organism evidence="1 2">
    <name type="scientific">Ewingella americana</name>
    <dbReference type="NCBI Taxonomy" id="41202"/>
    <lineage>
        <taxon>Bacteria</taxon>
        <taxon>Pseudomonadati</taxon>
        <taxon>Pseudomonadota</taxon>
        <taxon>Gammaproteobacteria</taxon>
        <taxon>Enterobacterales</taxon>
        <taxon>Yersiniaceae</taxon>
        <taxon>Ewingella</taxon>
    </lineage>
</organism>
<evidence type="ECO:0000313" key="2">
    <source>
        <dbReference type="Proteomes" id="UP000254304"/>
    </source>
</evidence>
<dbReference type="EMBL" id="UGGO01000002">
    <property type="protein sequence ID" value="STS10677.1"/>
    <property type="molecule type" value="Genomic_DNA"/>
</dbReference>
<evidence type="ECO:0000313" key="1">
    <source>
        <dbReference type="EMBL" id="STS10677.1"/>
    </source>
</evidence>